<name>A0A2T1A0G0_TRISK</name>
<dbReference type="OrthoDB" id="7692537at2"/>
<comment type="caution">
    <text evidence="1">The sequence shown here is derived from an EMBL/GenBank/DDBJ whole genome shotgun (WGS) entry which is preliminary data.</text>
</comment>
<sequence length="136" mass="15370">MTPAEEVQARKLAKLILPSIPGDYAEDAVAISAWLWLSPDGKGAGGGARAYDLIGHSTGFSFPIKPLLPVLNTLRAVHPDYETRHWKTALLQFGRKLHELRLSYEYEDPYRWMVTEANFKDVLLTLRPPFLQPNQP</sequence>
<evidence type="ECO:0000313" key="2">
    <source>
        <dbReference type="Proteomes" id="UP000237718"/>
    </source>
</evidence>
<proteinExistence type="predicted"/>
<organism evidence="1 2">
    <name type="scientific">Tritonibacter scottomollicae</name>
    <name type="common">Epibacterium scottomollicae</name>
    <dbReference type="NCBI Taxonomy" id="483013"/>
    <lineage>
        <taxon>Bacteria</taxon>
        <taxon>Pseudomonadati</taxon>
        <taxon>Pseudomonadota</taxon>
        <taxon>Alphaproteobacteria</taxon>
        <taxon>Rhodobacterales</taxon>
        <taxon>Paracoccaceae</taxon>
        <taxon>Tritonibacter</taxon>
    </lineage>
</organism>
<evidence type="ECO:0000313" key="1">
    <source>
        <dbReference type="EMBL" id="PRZ42093.1"/>
    </source>
</evidence>
<gene>
    <name evidence="1" type="ORF">CLV89_1386</name>
</gene>
<protein>
    <submittedName>
        <fullName evidence="1">Uncharacterized protein</fullName>
    </submittedName>
</protein>
<accession>A0A2T1A0G0</accession>
<dbReference type="RefSeq" id="WP_106165672.1">
    <property type="nucleotide sequence ID" value="NZ_PVUF01000038.1"/>
</dbReference>
<dbReference type="EMBL" id="PVUF01000038">
    <property type="protein sequence ID" value="PRZ42093.1"/>
    <property type="molecule type" value="Genomic_DNA"/>
</dbReference>
<dbReference type="AlphaFoldDB" id="A0A2T1A0G0"/>
<reference evidence="1 2" key="1">
    <citation type="submission" date="2018-03" db="EMBL/GenBank/DDBJ databases">
        <title>Genomic Encyclopedia of Archaeal and Bacterial Type Strains, Phase II (KMG-II): from individual species to whole genera.</title>
        <authorList>
            <person name="Goeker M."/>
        </authorList>
    </citation>
    <scope>NUCLEOTIDE SEQUENCE [LARGE SCALE GENOMIC DNA]</scope>
    <source>
        <strain evidence="1 2">DSM 25328</strain>
    </source>
</reference>
<dbReference type="Proteomes" id="UP000237718">
    <property type="component" value="Unassembled WGS sequence"/>
</dbReference>